<accession>A0A345IJE2</accession>
<keyword evidence="1" id="KW-0732">Signal</keyword>
<name>A0A345IJE2_9DEIO</name>
<dbReference type="PROSITE" id="PS51257">
    <property type="entry name" value="PROKAR_LIPOPROTEIN"/>
    <property type="match status" value="1"/>
</dbReference>
<feature type="signal peptide" evidence="1">
    <location>
        <begin position="1"/>
        <end position="17"/>
    </location>
</feature>
<feature type="chain" id="PRO_5016981003" description="Lipoprotein" evidence="1">
    <location>
        <begin position="18"/>
        <end position="234"/>
    </location>
</feature>
<organism evidence="2 3">
    <name type="scientific">Deinococcus wulumuqiensis</name>
    <dbReference type="NCBI Taxonomy" id="980427"/>
    <lineage>
        <taxon>Bacteria</taxon>
        <taxon>Thermotogati</taxon>
        <taxon>Deinococcota</taxon>
        <taxon>Deinococci</taxon>
        <taxon>Deinococcales</taxon>
        <taxon>Deinococcaceae</taxon>
        <taxon>Deinococcus</taxon>
    </lineage>
</organism>
<dbReference type="Proteomes" id="UP000253744">
    <property type="component" value="Chromosome"/>
</dbReference>
<reference evidence="2 3" key="1">
    <citation type="submission" date="2018-07" db="EMBL/GenBank/DDBJ databases">
        <title>Complete Genome and Methylome Analysis of Deinococcus wulumuqiensis NEB 479.</title>
        <authorList>
            <person name="Fomenkov A."/>
            <person name="Luyten Y."/>
            <person name="Vincze T."/>
            <person name="Anton B.P."/>
            <person name="Clark T."/>
            <person name="Roberts R.J."/>
            <person name="Morgan R.D."/>
        </authorList>
    </citation>
    <scope>NUCLEOTIDE SEQUENCE [LARGE SCALE GENOMIC DNA]</scope>
    <source>
        <strain evidence="2 3">NEB 479</strain>
    </source>
</reference>
<evidence type="ECO:0000313" key="2">
    <source>
        <dbReference type="EMBL" id="AXG99814.1"/>
    </source>
</evidence>
<dbReference type="KEGG" id="dwu:DVJ83_12565"/>
<proteinExistence type="predicted"/>
<sequence length="234" mass="25246">MKTPSRLVLAGAGLCMAGLLSSCFPVRPPPEKPVTVKFTLPAGAETEKLAVAALYTTRDSAGNVVQKRVDNTLGYVYGTEGSVTLQKAQLDKVLADPNCLPYRADKVKQVTNPASVRSCDINFVAYDPAQMTGDPTTANLRYLTHDTYSYASEAYTYTYTLSGKVGDDTVTSQETGSRRAGWSLVTHLVLNPSSAPGTYQVTRNSVDDSQLNLSRTLHRPSDYFTSMSVTGGKQ</sequence>
<dbReference type="STRING" id="1288484.GCA_000348665_01654"/>
<evidence type="ECO:0008006" key="4">
    <source>
        <dbReference type="Google" id="ProtNLM"/>
    </source>
</evidence>
<gene>
    <name evidence="2" type="ORF">DVJ83_12565</name>
</gene>
<dbReference type="RefSeq" id="WP_114672578.1">
    <property type="nucleotide sequence ID" value="NZ_CP031158.1"/>
</dbReference>
<dbReference type="EMBL" id="CP031158">
    <property type="protein sequence ID" value="AXG99814.1"/>
    <property type="molecule type" value="Genomic_DNA"/>
</dbReference>
<evidence type="ECO:0000313" key="3">
    <source>
        <dbReference type="Proteomes" id="UP000253744"/>
    </source>
</evidence>
<dbReference type="AlphaFoldDB" id="A0A345IJE2"/>
<evidence type="ECO:0000256" key="1">
    <source>
        <dbReference type="SAM" id="SignalP"/>
    </source>
</evidence>
<protein>
    <recommendedName>
        <fullName evidence="4">Lipoprotein</fullName>
    </recommendedName>
</protein>